<dbReference type="PANTHER" id="PTHR43289">
    <property type="entry name" value="MITOGEN-ACTIVATED PROTEIN KINASE KINASE KINASE 20-RELATED"/>
    <property type="match status" value="1"/>
</dbReference>
<dbReference type="Gene3D" id="3.30.200.20">
    <property type="entry name" value="Phosphorylase Kinase, domain 1"/>
    <property type="match status" value="1"/>
</dbReference>
<keyword evidence="4 7" id="KW-0547">Nucleotide-binding</keyword>
<keyword evidence="5" id="KW-0418">Kinase</keyword>
<evidence type="ECO:0000256" key="6">
    <source>
        <dbReference type="ARBA" id="ARBA00022840"/>
    </source>
</evidence>
<evidence type="ECO:0000313" key="10">
    <source>
        <dbReference type="EMBL" id="PTL58284.1"/>
    </source>
</evidence>
<dbReference type="GO" id="GO:0004674">
    <property type="term" value="F:protein serine/threonine kinase activity"/>
    <property type="evidence" value="ECO:0007669"/>
    <property type="project" value="UniProtKB-KW"/>
</dbReference>
<dbReference type="InterPro" id="IPR011009">
    <property type="entry name" value="Kinase-like_dom_sf"/>
</dbReference>
<dbReference type="SMART" id="SM00220">
    <property type="entry name" value="S_TKc"/>
    <property type="match status" value="1"/>
</dbReference>
<dbReference type="Gene3D" id="1.10.510.10">
    <property type="entry name" value="Transferase(Phosphotransferase) domain 1"/>
    <property type="match status" value="1"/>
</dbReference>
<sequence length="686" mass="69057">MSALDRYDVLRELGRGGMAIVHLARQRDLGRLLALKELGGFSVGDPAVAERFLRESRVASSLSHPNIVAVYDYFDEDGTPFMAMELVEGGSLRPLVGTLSLPQTTGVLEALLSAIGLAGQQGIVHRDLKPENVLVSADGHVKVADFGIAKAGEAAQGGANLTSQGMTVGTPAYMSPEQAMASDDLTPASDLYAIGCIAFELLTGQTPFTDPSPMKLLLKHVQEEVPDVRSVDPMIPEPIAAWVAAMCAKDPDDRPADAAAAWSTFEDAVLEFVGPTWRRDARLEPASTIEIGELPPQTDTPLRPPTMGGAGTTPPPGATGFQTYHAPAALHEVLGETGERPSGTPTATPPPTPAAATPAPTPVPRPAVRTPAPVPAVTGGQIPAVTRTVTGVEEEGRGPLVPALLAGVVALAAGAGLALAAGGGSDLATAAGPGVTLQAPAGWETADPRAVAGLGPDAVALAPAGAGAGELVAVGRVQRTRADLLPDAMSPGAGGPARATLAAGDAVLHRGAKAGGATADVYALPTADGVVVVACTLADRAACAEVAGSVQVDGDVQELGPTEAGAQALGQALQRLSSAIENPQQDLAAARSRGAQATAARDLGRAYTSAAGDIGDTEVGALAAAPLRDLERALERTGSAWSAYGSAAQSGDAAAVEQARGRIAGARDAVKAARAALGRAGYGGKS</sequence>
<reference evidence="10 11" key="1">
    <citation type="submission" date="2018-03" db="EMBL/GenBank/DDBJ databases">
        <title>Aquarubrobacter algicola gen. nov., sp. nov., a novel actinobacterium isolated from shallow eutrophic lake during the end of cyanobacterial harmful algal blooms.</title>
        <authorList>
            <person name="Chun S.J."/>
        </authorList>
    </citation>
    <scope>NUCLEOTIDE SEQUENCE [LARGE SCALE GENOMIC DNA]</scope>
    <source>
        <strain evidence="10 11">Seoho-28</strain>
    </source>
</reference>
<protein>
    <recommendedName>
        <fullName evidence="1">non-specific serine/threonine protein kinase</fullName>
        <ecNumber evidence="1">2.7.11.1</ecNumber>
    </recommendedName>
</protein>
<dbReference type="PROSITE" id="PS50011">
    <property type="entry name" value="PROTEIN_KINASE_DOM"/>
    <property type="match status" value="1"/>
</dbReference>
<feature type="compositionally biased region" description="Low complexity" evidence="8">
    <location>
        <begin position="366"/>
        <end position="378"/>
    </location>
</feature>
<feature type="binding site" evidence="7">
    <location>
        <position position="36"/>
    </location>
    <ligand>
        <name>ATP</name>
        <dbReference type="ChEBI" id="CHEBI:30616"/>
    </ligand>
</feature>
<keyword evidence="6 7" id="KW-0067">ATP-binding</keyword>
<dbReference type="GO" id="GO:0005524">
    <property type="term" value="F:ATP binding"/>
    <property type="evidence" value="ECO:0007669"/>
    <property type="project" value="UniProtKB-UniRule"/>
</dbReference>
<dbReference type="PANTHER" id="PTHR43289:SF6">
    <property type="entry name" value="SERINE_THREONINE-PROTEIN KINASE NEKL-3"/>
    <property type="match status" value="1"/>
</dbReference>
<feature type="compositionally biased region" description="Pro residues" evidence="8">
    <location>
        <begin position="347"/>
        <end position="365"/>
    </location>
</feature>
<feature type="region of interest" description="Disordered" evidence="8">
    <location>
        <begin position="292"/>
        <end position="322"/>
    </location>
</feature>
<dbReference type="Proteomes" id="UP000240739">
    <property type="component" value="Unassembled WGS sequence"/>
</dbReference>
<dbReference type="EC" id="2.7.11.1" evidence="1"/>
<dbReference type="OrthoDB" id="5241055at2"/>
<gene>
    <name evidence="10" type="ORF">C7Y72_00785</name>
</gene>
<accession>A0A2T4UGA5</accession>
<evidence type="ECO:0000256" key="4">
    <source>
        <dbReference type="ARBA" id="ARBA00022741"/>
    </source>
</evidence>
<dbReference type="AlphaFoldDB" id="A0A2T4UGA5"/>
<evidence type="ECO:0000256" key="2">
    <source>
        <dbReference type="ARBA" id="ARBA00022527"/>
    </source>
</evidence>
<keyword evidence="11" id="KW-1185">Reference proteome</keyword>
<evidence type="ECO:0000256" key="7">
    <source>
        <dbReference type="PROSITE-ProRule" id="PRU10141"/>
    </source>
</evidence>
<feature type="region of interest" description="Disordered" evidence="8">
    <location>
        <begin position="336"/>
        <end position="379"/>
    </location>
</feature>
<dbReference type="CDD" id="cd14014">
    <property type="entry name" value="STKc_PknB_like"/>
    <property type="match status" value="1"/>
</dbReference>
<dbReference type="RefSeq" id="WP_107566722.1">
    <property type="nucleotide sequence ID" value="NZ_PYYB01000001.1"/>
</dbReference>
<evidence type="ECO:0000256" key="8">
    <source>
        <dbReference type="SAM" id="MobiDB-lite"/>
    </source>
</evidence>
<evidence type="ECO:0000313" key="11">
    <source>
        <dbReference type="Proteomes" id="UP000240739"/>
    </source>
</evidence>
<keyword evidence="3" id="KW-0808">Transferase</keyword>
<proteinExistence type="predicted"/>
<dbReference type="InterPro" id="IPR000719">
    <property type="entry name" value="Prot_kinase_dom"/>
</dbReference>
<comment type="caution">
    <text evidence="10">The sequence shown here is derived from an EMBL/GenBank/DDBJ whole genome shotgun (WGS) entry which is preliminary data.</text>
</comment>
<feature type="domain" description="Protein kinase" evidence="9">
    <location>
        <begin position="7"/>
        <end position="273"/>
    </location>
</feature>
<dbReference type="Pfam" id="PF00069">
    <property type="entry name" value="Pkinase"/>
    <property type="match status" value="1"/>
</dbReference>
<dbReference type="PROSITE" id="PS00107">
    <property type="entry name" value="PROTEIN_KINASE_ATP"/>
    <property type="match status" value="1"/>
</dbReference>
<evidence type="ECO:0000256" key="5">
    <source>
        <dbReference type="ARBA" id="ARBA00022777"/>
    </source>
</evidence>
<evidence type="ECO:0000259" key="9">
    <source>
        <dbReference type="PROSITE" id="PS50011"/>
    </source>
</evidence>
<evidence type="ECO:0000256" key="1">
    <source>
        <dbReference type="ARBA" id="ARBA00012513"/>
    </source>
</evidence>
<dbReference type="SUPFAM" id="SSF56112">
    <property type="entry name" value="Protein kinase-like (PK-like)"/>
    <property type="match status" value="1"/>
</dbReference>
<keyword evidence="2" id="KW-0723">Serine/threonine-protein kinase</keyword>
<evidence type="ECO:0000256" key="3">
    <source>
        <dbReference type="ARBA" id="ARBA00022679"/>
    </source>
</evidence>
<organism evidence="10 11">
    <name type="scientific">Paraconexibacter algicola</name>
    <dbReference type="NCBI Taxonomy" id="2133960"/>
    <lineage>
        <taxon>Bacteria</taxon>
        <taxon>Bacillati</taxon>
        <taxon>Actinomycetota</taxon>
        <taxon>Thermoleophilia</taxon>
        <taxon>Solirubrobacterales</taxon>
        <taxon>Paraconexibacteraceae</taxon>
        <taxon>Paraconexibacter</taxon>
    </lineage>
</organism>
<dbReference type="InterPro" id="IPR008271">
    <property type="entry name" value="Ser/Thr_kinase_AS"/>
</dbReference>
<dbReference type="EMBL" id="PYYB01000001">
    <property type="protein sequence ID" value="PTL58284.1"/>
    <property type="molecule type" value="Genomic_DNA"/>
</dbReference>
<dbReference type="InterPro" id="IPR017441">
    <property type="entry name" value="Protein_kinase_ATP_BS"/>
</dbReference>
<name>A0A2T4UGA5_9ACTN</name>
<dbReference type="PROSITE" id="PS00108">
    <property type="entry name" value="PROTEIN_KINASE_ST"/>
    <property type="match status" value="1"/>
</dbReference>